<sequence length="176" mass="19492">MRKLAIIVFLSFVLLTGMIVLYSTSRSRSPSAYIYSAKGLKRLKKHPAGSPEGCGVDVMIMRHCEKGTLRAHCTKEGLRRAEFLATLFGDTEEENIPKLSNQLGCGPNEGCPEHYPVTEFDALWSLRYLYSTPDFSSKKSGKVEKGPIWTVSGSVQKMGFDIVAEDKKARLKAEGV</sequence>
<accession>A0A9W7CEE6</accession>
<proteinExistence type="predicted"/>
<dbReference type="OrthoDB" id="41854at2759"/>
<keyword evidence="2" id="KW-1185">Reference proteome</keyword>
<reference evidence="1" key="1">
    <citation type="submission" date="2022-07" db="EMBL/GenBank/DDBJ databases">
        <title>Genome analysis of Parmales, a sister group of diatoms, reveals the evolutionary specialization of diatoms from phago-mixotrophs to photoautotrophs.</title>
        <authorList>
            <person name="Ban H."/>
            <person name="Sato S."/>
            <person name="Yoshikawa S."/>
            <person name="Kazumasa Y."/>
            <person name="Nakamura Y."/>
            <person name="Ichinomiya M."/>
            <person name="Saitoh K."/>
            <person name="Sato N."/>
            <person name="Blanc-Mathieu R."/>
            <person name="Endo H."/>
            <person name="Kuwata A."/>
            <person name="Ogata H."/>
        </authorList>
    </citation>
    <scope>NUCLEOTIDE SEQUENCE</scope>
</reference>
<gene>
    <name evidence="1" type="ORF">TrRE_jg7093</name>
</gene>
<organism evidence="1 2">
    <name type="scientific">Triparma retinervis</name>
    <dbReference type="NCBI Taxonomy" id="2557542"/>
    <lineage>
        <taxon>Eukaryota</taxon>
        <taxon>Sar</taxon>
        <taxon>Stramenopiles</taxon>
        <taxon>Ochrophyta</taxon>
        <taxon>Bolidophyceae</taxon>
        <taxon>Parmales</taxon>
        <taxon>Triparmaceae</taxon>
        <taxon>Triparma</taxon>
    </lineage>
</organism>
<protein>
    <submittedName>
        <fullName evidence="1">Uncharacterized protein</fullName>
    </submittedName>
</protein>
<comment type="caution">
    <text evidence="1">The sequence shown here is derived from an EMBL/GenBank/DDBJ whole genome shotgun (WGS) entry which is preliminary data.</text>
</comment>
<dbReference type="AlphaFoldDB" id="A0A9W7CEE6"/>
<name>A0A9W7CEE6_9STRA</name>
<dbReference type="Proteomes" id="UP001165082">
    <property type="component" value="Unassembled WGS sequence"/>
</dbReference>
<dbReference type="EMBL" id="BRXZ01000264">
    <property type="protein sequence ID" value="GMI08402.1"/>
    <property type="molecule type" value="Genomic_DNA"/>
</dbReference>
<evidence type="ECO:0000313" key="1">
    <source>
        <dbReference type="EMBL" id="GMI08402.1"/>
    </source>
</evidence>
<evidence type="ECO:0000313" key="2">
    <source>
        <dbReference type="Proteomes" id="UP001165082"/>
    </source>
</evidence>